<dbReference type="GO" id="GO:0016740">
    <property type="term" value="F:transferase activity"/>
    <property type="evidence" value="ECO:0007669"/>
    <property type="project" value="UniProtKB-KW"/>
</dbReference>
<name>A0A5S4GNT8_9ACTN</name>
<evidence type="ECO:0000313" key="1">
    <source>
        <dbReference type="EMBL" id="TMR34597.1"/>
    </source>
</evidence>
<dbReference type="AlphaFoldDB" id="A0A5S4GNT8"/>
<feature type="non-terminal residue" evidence="1">
    <location>
        <position position="65"/>
    </location>
</feature>
<keyword evidence="1" id="KW-0808">Transferase</keyword>
<keyword evidence="2" id="KW-1185">Reference proteome</keyword>
<dbReference type="SUPFAM" id="SSF56112">
    <property type="entry name" value="Protein kinase-like (PK-like)"/>
    <property type="match status" value="1"/>
</dbReference>
<comment type="caution">
    <text evidence="1">The sequence shown here is derived from an EMBL/GenBank/DDBJ whole genome shotgun (WGS) entry which is preliminary data.</text>
</comment>
<accession>A0A5S4GNT8</accession>
<proteinExistence type="predicted"/>
<dbReference type="Gene3D" id="3.30.200.20">
    <property type="entry name" value="Phosphorylase Kinase, domain 1"/>
    <property type="match status" value="1"/>
</dbReference>
<reference evidence="1 2" key="1">
    <citation type="submission" date="2019-05" db="EMBL/GenBank/DDBJ databases">
        <title>Draft genome sequence of Actinomadura geliboluensis A8036.</title>
        <authorList>
            <person name="Saricaoglu S."/>
            <person name="Isik K."/>
        </authorList>
    </citation>
    <scope>NUCLEOTIDE SEQUENCE [LARGE SCALE GENOMIC DNA]</scope>
    <source>
        <strain evidence="1 2">A8036</strain>
    </source>
</reference>
<dbReference type="Proteomes" id="UP000305238">
    <property type="component" value="Unassembled WGS sequence"/>
</dbReference>
<protein>
    <submittedName>
        <fullName evidence="1">Phosphotransferase family protein</fullName>
    </submittedName>
</protein>
<gene>
    <name evidence="1" type="ORF">ETD96_24835</name>
</gene>
<organism evidence="1 2">
    <name type="scientific">Actinomadura geliboluensis</name>
    <dbReference type="NCBI Taxonomy" id="882440"/>
    <lineage>
        <taxon>Bacteria</taxon>
        <taxon>Bacillati</taxon>
        <taxon>Actinomycetota</taxon>
        <taxon>Actinomycetes</taxon>
        <taxon>Streptosporangiales</taxon>
        <taxon>Thermomonosporaceae</taxon>
        <taxon>Actinomadura</taxon>
    </lineage>
</organism>
<sequence length="65" mass="6592">MTAVAAALAARLGSEITGLRRLSGGASRETWAFDAGGRALILRRDPPGSPDPTAMAREAALLASA</sequence>
<dbReference type="EMBL" id="VCKZ01000200">
    <property type="protein sequence ID" value="TMR34597.1"/>
    <property type="molecule type" value="Genomic_DNA"/>
</dbReference>
<evidence type="ECO:0000313" key="2">
    <source>
        <dbReference type="Proteomes" id="UP000305238"/>
    </source>
</evidence>
<dbReference type="InterPro" id="IPR011009">
    <property type="entry name" value="Kinase-like_dom_sf"/>
</dbReference>